<organism evidence="1">
    <name type="scientific">Rhizophora mucronata</name>
    <name type="common">Asiatic mangrove</name>
    <dbReference type="NCBI Taxonomy" id="61149"/>
    <lineage>
        <taxon>Eukaryota</taxon>
        <taxon>Viridiplantae</taxon>
        <taxon>Streptophyta</taxon>
        <taxon>Embryophyta</taxon>
        <taxon>Tracheophyta</taxon>
        <taxon>Spermatophyta</taxon>
        <taxon>Magnoliopsida</taxon>
        <taxon>eudicotyledons</taxon>
        <taxon>Gunneridae</taxon>
        <taxon>Pentapetalae</taxon>
        <taxon>rosids</taxon>
        <taxon>fabids</taxon>
        <taxon>Malpighiales</taxon>
        <taxon>Rhizophoraceae</taxon>
        <taxon>Rhizophora</taxon>
    </lineage>
</organism>
<protein>
    <submittedName>
        <fullName evidence="1">Uncharacterized protein</fullName>
    </submittedName>
</protein>
<evidence type="ECO:0000313" key="1">
    <source>
        <dbReference type="EMBL" id="MBX57299.1"/>
    </source>
</evidence>
<name>A0A2P2PRK7_RHIMU</name>
<dbReference type="EMBL" id="GGEC01076815">
    <property type="protein sequence ID" value="MBX57299.1"/>
    <property type="molecule type" value="Transcribed_RNA"/>
</dbReference>
<dbReference type="AlphaFoldDB" id="A0A2P2PRK7"/>
<proteinExistence type="predicted"/>
<sequence length="54" mass="6409">MIQIAFLSSCISSLRVHLSNCKLLCYWTCALCLLFFPYENSHNLNFQCFQWHYG</sequence>
<accession>A0A2P2PRK7</accession>
<reference evidence="1" key="1">
    <citation type="submission" date="2018-02" db="EMBL/GenBank/DDBJ databases">
        <title>Rhizophora mucronata_Transcriptome.</title>
        <authorList>
            <person name="Meera S.P."/>
            <person name="Sreeshan A."/>
            <person name="Augustine A."/>
        </authorList>
    </citation>
    <scope>NUCLEOTIDE SEQUENCE</scope>
    <source>
        <tissue evidence="1">Leaf</tissue>
    </source>
</reference>